<comment type="caution">
    <text evidence="2">The sequence shown here is derived from an EMBL/GenBank/DDBJ whole genome shotgun (WGS) entry which is preliminary data.</text>
</comment>
<evidence type="ECO:0000256" key="1">
    <source>
        <dbReference type="SAM" id="Phobius"/>
    </source>
</evidence>
<organism evidence="2 3">
    <name type="scientific">Intestinicryptomonas porci</name>
    <dbReference type="NCBI Taxonomy" id="2926320"/>
    <lineage>
        <taxon>Bacteria</taxon>
        <taxon>Pseudomonadati</taxon>
        <taxon>Verrucomicrobiota</taxon>
        <taxon>Opitutia</taxon>
        <taxon>Opitutales</taxon>
        <taxon>Intestinicryptomonaceae</taxon>
        <taxon>Intestinicryptomonas</taxon>
    </lineage>
</organism>
<keyword evidence="1" id="KW-0812">Transmembrane</keyword>
<evidence type="ECO:0000313" key="3">
    <source>
        <dbReference type="Proteomes" id="UP001275932"/>
    </source>
</evidence>
<evidence type="ECO:0000313" key="2">
    <source>
        <dbReference type="EMBL" id="MDX8415441.1"/>
    </source>
</evidence>
<dbReference type="RefSeq" id="WP_370396889.1">
    <property type="nucleotide sequence ID" value="NZ_JALBUT010000004.1"/>
</dbReference>
<protein>
    <recommendedName>
        <fullName evidence="4">Lipid A biosynthesis acyltransferase</fullName>
    </recommendedName>
</protein>
<name>A0ABU4WFV0_9BACT</name>
<reference evidence="2 3" key="1">
    <citation type="submission" date="2022-03" db="EMBL/GenBank/DDBJ databases">
        <title>Novel taxa within the pig intestine.</title>
        <authorList>
            <person name="Wylensek D."/>
            <person name="Bishof K."/>
            <person name="Afrizal A."/>
            <person name="Clavel T."/>
        </authorList>
    </citation>
    <scope>NUCLEOTIDE SEQUENCE [LARGE SCALE GENOMIC DNA]</scope>
    <source>
        <strain evidence="2 3">CLA-KB-P66</strain>
    </source>
</reference>
<dbReference type="Proteomes" id="UP001275932">
    <property type="component" value="Unassembled WGS sequence"/>
</dbReference>
<keyword evidence="1" id="KW-0472">Membrane</keyword>
<keyword evidence="3" id="KW-1185">Reference proteome</keyword>
<evidence type="ECO:0008006" key="4">
    <source>
        <dbReference type="Google" id="ProtNLM"/>
    </source>
</evidence>
<gene>
    <name evidence="2" type="ORF">MOX91_04505</name>
</gene>
<proteinExistence type="predicted"/>
<keyword evidence="1" id="KW-1133">Transmembrane helix</keyword>
<sequence length="305" mass="35071">MSEWFNQKEKCAGVLRIKIVWWFCIVFGRRAARFLIFFIVVCAYPFLAEARTSAKKFFGVLNEFEKRREISPTKPRVFRLIYNYALSMLDKMLSLSGRIPKNCVFFENSHDAEEFKTLVNSGKGAFLIFSHIGNFEVLGTNGAAAFGTRKPEIFALVENWSESIFRTEFLSKSKENSFHFLDVSNINIATFGHLDAELERGNLIIAAGDRLSKRAPEKFFEEIVLGKKCNLPSGVFQLAEMLKRPVFFANCAEKNGKYFATIKMAEFAKSKRRGENLAREYAAFLEKSALDTPLQWFNFFDFFKS</sequence>
<feature type="transmembrane region" description="Helical" evidence="1">
    <location>
        <begin position="20"/>
        <end position="47"/>
    </location>
</feature>
<dbReference type="EMBL" id="JALBUT010000004">
    <property type="protein sequence ID" value="MDX8415441.1"/>
    <property type="molecule type" value="Genomic_DNA"/>
</dbReference>
<accession>A0ABU4WFV0</accession>